<dbReference type="Proteomes" id="UP000322307">
    <property type="component" value="Unassembled WGS sequence"/>
</dbReference>
<evidence type="ECO:0000313" key="6">
    <source>
        <dbReference type="Proteomes" id="UP000322188"/>
    </source>
</evidence>
<dbReference type="Proteomes" id="UP000325002">
    <property type="component" value="Unassembled WGS sequence"/>
</dbReference>
<dbReference type="EMBL" id="SAYD01000018">
    <property type="protein sequence ID" value="TXJ38878.1"/>
    <property type="molecule type" value="Genomic_DNA"/>
</dbReference>
<evidence type="ECO:0000313" key="4">
    <source>
        <dbReference type="EMBL" id="TXJ48300.1"/>
    </source>
</evidence>
<dbReference type="Proteomes" id="UP000322814">
    <property type="component" value="Unassembled WGS sequence"/>
</dbReference>
<dbReference type="EMBL" id="SAYB01000007">
    <property type="protein sequence ID" value="TXJ35284.1"/>
    <property type="molecule type" value="Genomic_DNA"/>
</dbReference>
<evidence type="ECO:0000313" key="2">
    <source>
        <dbReference type="EMBL" id="TXJ35284.1"/>
    </source>
</evidence>
<dbReference type="AlphaFoldDB" id="A0A5C8CGW7"/>
<dbReference type="PROSITE" id="PS51257">
    <property type="entry name" value="PROKAR_LIPOPROTEIN"/>
    <property type="match status" value="1"/>
</dbReference>
<dbReference type="InterPro" id="IPR011989">
    <property type="entry name" value="ARM-like"/>
</dbReference>
<dbReference type="EMBL" id="SAYK01000011">
    <property type="protein sequence ID" value="TXJ59023.1"/>
    <property type="molecule type" value="Genomic_DNA"/>
</dbReference>
<evidence type="ECO:0000313" key="7">
    <source>
        <dbReference type="Proteomes" id="UP000322307"/>
    </source>
</evidence>
<evidence type="ECO:0000313" key="9">
    <source>
        <dbReference type="Proteomes" id="UP000325002"/>
    </source>
</evidence>
<dbReference type="Pfam" id="PF13646">
    <property type="entry name" value="HEAT_2"/>
    <property type="match status" value="1"/>
</dbReference>
<dbReference type="SUPFAM" id="SSF48371">
    <property type="entry name" value="ARM repeat"/>
    <property type="match status" value="1"/>
</dbReference>
<dbReference type="PANTHER" id="PTHR12697">
    <property type="entry name" value="PBS LYASE HEAT-LIKE PROTEIN"/>
    <property type="match status" value="1"/>
</dbReference>
<dbReference type="InterPro" id="IPR016024">
    <property type="entry name" value="ARM-type_fold"/>
</dbReference>
<dbReference type="EMBL" id="SAYE01000017">
    <property type="protein sequence ID" value="TXJ48300.1"/>
    <property type="molecule type" value="Genomic_DNA"/>
</dbReference>
<organism evidence="1 10">
    <name type="scientific">Brachyspira aalborgi</name>
    <dbReference type="NCBI Taxonomy" id="29522"/>
    <lineage>
        <taxon>Bacteria</taxon>
        <taxon>Pseudomonadati</taxon>
        <taxon>Spirochaetota</taxon>
        <taxon>Spirochaetia</taxon>
        <taxon>Brachyspirales</taxon>
        <taxon>Brachyspiraceae</taxon>
        <taxon>Brachyspira</taxon>
    </lineage>
</organism>
<evidence type="ECO:0000313" key="10">
    <source>
        <dbReference type="Proteomes" id="UP000325116"/>
    </source>
</evidence>
<dbReference type="Proteomes" id="UP000325116">
    <property type="component" value="Unassembled WGS sequence"/>
</dbReference>
<sequence length="207" mass="23149">MKNNFFIFTLFLIFLISCSEKNVTLRRIEDINKAEKKLAKNPKNEEALLEVLNAAQNGNREVRAEAMWVLSNLETEIAYSDFLKASVEDPDFNVRCIAVMGLGKLAASNPEAIDSIKRAISDTDLQVQMEALKVAGNINAPELLNPILDSLSSKNKWVRMTAIESLKDYKDAKVDRALNLLSSGDSDYAVKSIAEQVIEYRKGNAYE</sequence>
<dbReference type="GeneID" id="61067966"/>
<evidence type="ECO:0000313" key="8">
    <source>
        <dbReference type="Proteomes" id="UP000322814"/>
    </source>
</evidence>
<dbReference type="RefSeq" id="WP_147546771.1">
    <property type="nucleotide sequence ID" value="NZ_SAXT01000008.1"/>
</dbReference>
<name>A0A5C8CGW7_9SPIR</name>
<gene>
    <name evidence="5" type="ORF">EPJ74_11550</name>
    <name evidence="2" type="ORF">EPJ78_10175</name>
    <name evidence="1" type="ORF">EPJ80_11885</name>
    <name evidence="3" type="ORF">EPJ81_07060</name>
    <name evidence="4" type="ORF">EPJ84_11355</name>
</gene>
<proteinExistence type="predicted"/>
<accession>A0A5C8CGW7</accession>
<evidence type="ECO:0000313" key="1">
    <source>
        <dbReference type="EMBL" id="TXJ10912.1"/>
    </source>
</evidence>
<dbReference type="PANTHER" id="PTHR12697:SF5">
    <property type="entry name" value="DEOXYHYPUSINE HYDROXYLASE"/>
    <property type="match status" value="1"/>
</dbReference>
<protein>
    <submittedName>
        <fullName evidence="1">HEAT repeat domain-containing protein</fullName>
    </submittedName>
</protein>
<dbReference type="GO" id="GO:0016491">
    <property type="term" value="F:oxidoreductase activity"/>
    <property type="evidence" value="ECO:0007669"/>
    <property type="project" value="TreeGrafter"/>
</dbReference>
<dbReference type="Proteomes" id="UP000322188">
    <property type="component" value="Unassembled WGS sequence"/>
</dbReference>
<evidence type="ECO:0000313" key="3">
    <source>
        <dbReference type="EMBL" id="TXJ38878.1"/>
    </source>
</evidence>
<reference evidence="6 7" key="1">
    <citation type="journal article" date="1992" name="Lakartidningen">
        <title>[Penicillin V and not amoxicillin is the first choice preparation in acute otitis].</title>
        <authorList>
            <person name="Kamme C."/>
            <person name="Lundgren K."/>
            <person name="Prellner K."/>
        </authorList>
    </citation>
    <scope>NUCLEOTIDE SEQUENCE [LARGE SCALE GENOMIC DNA]</scope>
    <source>
        <strain evidence="5 6">PC2022III</strain>
        <strain evidence="4 7">PC3939II</strain>
        <strain evidence="3 9">PC3997IV</strain>
        <strain evidence="2 8">PC4580III</strain>
        <strain evidence="1 10">W1</strain>
    </source>
</reference>
<reference evidence="1" key="2">
    <citation type="submission" date="2019-01" db="EMBL/GenBank/DDBJ databases">
        <authorList>
            <person name="Thorell K."/>
        </authorList>
    </citation>
    <scope>NUCLEOTIDE SEQUENCE</scope>
    <source>
        <strain evidence="5">PC2022III</strain>
        <strain evidence="4">PC3939II</strain>
        <strain evidence="3">PC3997IV</strain>
        <strain evidence="2">PC4580III</strain>
        <strain evidence="1">W1</strain>
    </source>
</reference>
<dbReference type="EMBL" id="SAXT01000008">
    <property type="protein sequence ID" value="TXJ10912.1"/>
    <property type="molecule type" value="Genomic_DNA"/>
</dbReference>
<evidence type="ECO:0000313" key="5">
    <source>
        <dbReference type="EMBL" id="TXJ59023.1"/>
    </source>
</evidence>
<dbReference type="Gene3D" id="1.25.10.10">
    <property type="entry name" value="Leucine-rich Repeat Variant"/>
    <property type="match status" value="1"/>
</dbReference>
<comment type="caution">
    <text evidence="1">The sequence shown here is derived from an EMBL/GenBank/DDBJ whole genome shotgun (WGS) entry which is preliminary data.</text>
</comment>